<dbReference type="GO" id="GO:0015074">
    <property type="term" value="P:DNA integration"/>
    <property type="evidence" value="ECO:0007669"/>
    <property type="project" value="UniProtKB-KW"/>
</dbReference>
<feature type="domain" description="CCHC-type" evidence="17">
    <location>
        <begin position="1556"/>
        <end position="1571"/>
    </location>
</feature>
<evidence type="ECO:0000259" key="18">
    <source>
        <dbReference type="PROSITE" id="PS50878"/>
    </source>
</evidence>
<feature type="compositionally biased region" description="Basic and acidic residues" evidence="16">
    <location>
        <begin position="456"/>
        <end position="466"/>
    </location>
</feature>
<keyword evidence="10" id="KW-0229">DNA integration</keyword>
<keyword evidence="3" id="KW-0548">Nucleotidyltransferase</keyword>
<dbReference type="Gene3D" id="3.10.10.10">
    <property type="entry name" value="HIV Type 1 Reverse Transcriptase, subunit A, domain 1"/>
    <property type="match status" value="1"/>
</dbReference>
<keyword evidence="15" id="KW-0862">Zinc</keyword>
<dbReference type="InterPro" id="IPR056924">
    <property type="entry name" value="SH3_Tf2-1"/>
</dbReference>
<dbReference type="GO" id="GO:0008270">
    <property type="term" value="F:zinc ion binding"/>
    <property type="evidence" value="ECO:0007669"/>
    <property type="project" value="UniProtKB-KW"/>
</dbReference>
<dbReference type="Pfam" id="PF17921">
    <property type="entry name" value="Integrase_H2C2"/>
    <property type="match status" value="1"/>
</dbReference>
<dbReference type="InterPro" id="IPR038765">
    <property type="entry name" value="Papain-like_cys_pep_sf"/>
</dbReference>
<keyword evidence="6" id="KW-0064">Aspartyl protease</keyword>
<evidence type="ECO:0000256" key="16">
    <source>
        <dbReference type="SAM" id="MobiDB-lite"/>
    </source>
</evidence>
<dbReference type="SUPFAM" id="SSF57756">
    <property type="entry name" value="Retrovirus zinc finger-like domains"/>
    <property type="match status" value="1"/>
</dbReference>
<dbReference type="InterPro" id="IPR043128">
    <property type="entry name" value="Rev_trsase/Diguanyl_cyclase"/>
</dbReference>
<dbReference type="SUPFAM" id="SSF54001">
    <property type="entry name" value="Cysteine proteinases"/>
    <property type="match status" value="1"/>
</dbReference>
<dbReference type="Pfam" id="PF00098">
    <property type="entry name" value="zf-CCHC"/>
    <property type="match status" value="1"/>
</dbReference>
<keyword evidence="21" id="KW-1185">Reference proteome</keyword>
<dbReference type="GO" id="GO:0004190">
    <property type="term" value="F:aspartic-type endopeptidase activity"/>
    <property type="evidence" value="ECO:0007669"/>
    <property type="project" value="UniProtKB-KW"/>
</dbReference>
<evidence type="ECO:0000256" key="10">
    <source>
        <dbReference type="ARBA" id="ARBA00022908"/>
    </source>
</evidence>
<dbReference type="InterPro" id="IPR012337">
    <property type="entry name" value="RNaseH-like_sf"/>
</dbReference>
<organism evidence="20 21">
    <name type="scientific">Lolium multiflorum</name>
    <name type="common">Italian ryegrass</name>
    <name type="synonym">Lolium perenne subsp. multiflorum</name>
    <dbReference type="NCBI Taxonomy" id="4521"/>
    <lineage>
        <taxon>Eukaryota</taxon>
        <taxon>Viridiplantae</taxon>
        <taxon>Streptophyta</taxon>
        <taxon>Embryophyta</taxon>
        <taxon>Tracheophyta</taxon>
        <taxon>Spermatophyta</taxon>
        <taxon>Magnoliopsida</taxon>
        <taxon>Liliopsida</taxon>
        <taxon>Poales</taxon>
        <taxon>Poaceae</taxon>
        <taxon>BOP clade</taxon>
        <taxon>Pooideae</taxon>
        <taxon>Poodae</taxon>
        <taxon>Poeae</taxon>
        <taxon>Poeae Chloroplast Group 2 (Poeae type)</taxon>
        <taxon>Loliodinae</taxon>
        <taxon>Loliinae</taxon>
        <taxon>Lolium</taxon>
    </lineage>
</organism>
<feature type="compositionally biased region" description="Basic and acidic residues" evidence="16">
    <location>
        <begin position="78"/>
        <end position="87"/>
    </location>
</feature>
<dbReference type="Pfam" id="PF24626">
    <property type="entry name" value="SH3_Tf2-1"/>
    <property type="match status" value="1"/>
</dbReference>
<dbReference type="SUPFAM" id="SSF55658">
    <property type="entry name" value="L9 N-domain-like"/>
    <property type="match status" value="1"/>
</dbReference>
<dbReference type="InterPro" id="IPR058352">
    <property type="entry name" value="DUF8039"/>
</dbReference>
<keyword evidence="15" id="KW-0863">Zinc-finger</keyword>
<dbReference type="SUPFAM" id="SSF56672">
    <property type="entry name" value="DNA/RNA polymerases"/>
    <property type="match status" value="1"/>
</dbReference>
<evidence type="ECO:0000259" key="17">
    <source>
        <dbReference type="PROSITE" id="PS50158"/>
    </source>
</evidence>
<evidence type="ECO:0000256" key="13">
    <source>
        <dbReference type="ARBA" id="ARBA00023125"/>
    </source>
</evidence>
<dbReference type="InterPro" id="IPR011320">
    <property type="entry name" value="RNase_H1_N"/>
</dbReference>
<keyword evidence="11" id="KW-0695">RNA-directed DNA polymerase</keyword>
<keyword evidence="5" id="KW-0479">Metal-binding</keyword>
<dbReference type="SUPFAM" id="SSF53098">
    <property type="entry name" value="Ribonuclease H-like"/>
    <property type="match status" value="1"/>
</dbReference>
<keyword evidence="12" id="KW-0239">DNA-directed DNA polymerase</keyword>
<accession>A0AAD8VU66</accession>
<feature type="compositionally biased region" description="Basic and acidic residues" evidence="16">
    <location>
        <begin position="746"/>
        <end position="763"/>
    </location>
</feature>
<feature type="region of interest" description="Disordered" evidence="16">
    <location>
        <begin position="1"/>
        <end position="160"/>
    </location>
</feature>
<keyword evidence="2" id="KW-0808">Transferase</keyword>
<dbReference type="EMBL" id="JAUUTY010000006">
    <property type="protein sequence ID" value="KAK1617013.1"/>
    <property type="molecule type" value="Genomic_DNA"/>
</dbReference>
<dbReference type="Gene3D" id="3.30.70.270">
    <property type="match status" value="2"/>
</dbReference>
<feature type="compositionally biased region" description="Basic residues" evidence="16">
    <location>
        <begin position="845"/>
        <end position="854"/>
    </location>
</feature>
<evidence type="ECO:0000256" key="4">
    <source>
        <dbReference type="ARBA" id="ARBA00022722"/>
    </source>
</evidence>
<dbReference type="InterPro" id="IPR050951">
    <property type="entry name" value="Retrovirus_Pol_polyprotein"/>
</dbReference>
<evidence type="ECO:0000256" key="14">
    <source>
        <dbReference type="ARBA" id="ARBA00023172"/>
    </source>
</evidence>
<evidence type="ECO:0000256" key="2">
    <source>
        <dbReference type="ARBA" id="ARBA00022679"/>
    </source>
</evidence>
<dbReference type="PROSITE" id="PS50878">
    <property type="entry name" value="RT_POL"/>
    <property type="match status" value="1"/>
</dbReference>
<dbReference type="InterPro" id="IPR041588">
    <property type="entry name" value="Integrase_H2C2"/>
</dbReference>
<dbReference type="PANTHER" id="PTHR37984:SF5">
    <property type="entry name" value="PROTEIN NYNRIN-LIKE"/>
    <property type="match status" value="1"/>
</dbReference>
<evidence type="ECO:0000256" key="11">
    <source>
        <dbReference type="ARBA" id="ARBA00022918"/>
    </source>
</evidence>
<feature type="domain" description="Reverse transcriptase" evidence="18">
    <location>
        <begin position="1609"/>
        <end position="1788"/>
    </location>
</feature>
<feature type="compositionally biased region" description="Low complexity" evidence="16">
    <location>
        <begin position="1593"/>
        <end position="1602"/>
    </location>
</feature>
<evidence type="ECO:0000256" key="9">
    <source>
        <dbReference type="ARBA" id="ARBA00022842"/>
    </source>
</evidence>
<evidence type="ECO:0008006" key="22">
    <source>
        <dbReference type="Google" id="ProtNLM"/>
    </source>
</evidence>
<feature type="compositionally biased region" description="Polar residues" evidence="16">
    <location>
        <begin position="1581"/>
        <end position="1590"/>
    </location>
</feature>
<keyword evidence="8" id="KW-0378">Hydrolase</keyword>
<dbReference type="Pfam" id="PF00078">
    <property type="entry name" value="RVT_1"/>
    <property type="match status" value="1"/>
</dbReference>
<evidence type="ECO:0000256" key="15">
    <source>
        <dbReference type="PROSITE-ProRule" id="PRU00047"/>
    </source>
</evidence>
<feature type="compositionally biased region" description="Polar residues" evidence="16">
    <location>
        <begin position="550"/>
        <end position="565"/>
    </location>
</feature>
<dbReference type="GO" id="GO:0006310">
    <property type="term" value="P:DNA recombination"/>
    <property type="evidence" value="ECO:0007669"/>
    <property type="project" value="UniProtKB-KW"/>
</dbReference>
<dbReference type="FunFam" id="3.10.20.370:FF:000001">
    <property type="entry name" value="Retrovirus-related Pol polyprotein from transposon 17.6-like protein"/>
    <property type="match status" value="1"/>
</dbReference>
<dbReference type="GO" id="GO:0003887">
    <property type="term" value="F:DNA-directed DNA polymerase activity"/>
    <property type="evidence" value="ECO:0007669"/>
    <property type="project" value="UniProtKB-KW"/>
</dbReference>
<protein>
    <recommendedName>
        <fullName evidence="22">Reverse transcriptase</fullName>
    </recommendedName>
</protein>
<dbReference type="PROSITE" id="PS50158">
    <property type="entry name" value="ZF_CCHC"/>
    <property type="match status" value="1"/>
</dbReference>
<dbReference type="InterPro" id="IPR001878">
    <property type="entry name" value="Znf_CCHC"/>
</dbReference>
<evidence type="ECO:0000313" key="21">
    <source>
        <dbReference type="Proteomes" id="UP001231189"/>
    </source>
</evidence>
<feature type="region of interest" description="Disordered" evidence="16">
    <location>
        <begin position="1266"/>
        <end position="1294"/>
    </location>
</feature>
<keyword evidence="7" id="KW-0255">Endonuclease</keyword>
<dbReference type="Gene3D" id="3.30.420.10">
    <property type="entry name" value="Ribonuclease H-like superfamily/Ribonuclease H"/>
    <property type="match status" value="1"/>
</dbReference>
<evidence type="ECO:0000256" key="7">
    <source>
        <dbReference type="ARBA" id="ARBA00022759"/>
    </source>
</evidence>
<dbReference type="InterPro" id="IPR036397">
    <property type="entry name" value="RNaseH_sf"/>
</dbReference>
<evidence type="ECO:0000256" key="5">
    <source>
        <dbReference type="ARBA" id="ARBA00022723"/>
    </source>
</evidence>
<feature type="compositionally biased region" description="Low complexity" evidence="16">
    <location>
        <begin position="1507"/>
        <end position="1521"/>
    </location>
</feature>
<evidence type="ECO:0000256" key="1">
    <source>
        <dbReference type="ARBA" id="ARBA00022670"/>
    </source>
</evidence>
<evidence type="ECO:0000256" key="6">
    <source>
        <dbReference type="ARBA" id="ARBA00022750"/>
    </source>
</evidence>
<feature type="region of interest" description="Disordered" evidence="16">
    <location>
        <begin position="550"/>
        <end position="593"/>
    </location>
</feature>
<dbReference type="SMART" id="SM00343">
    <property type="entry name" value="ZnF_C2HC"/>
    <property type="match status" value="1"/>
</dbReference>
<feature type="compositionally biased region" description="Acidic residues" evidence="16">
    <location>
        <begin position="93"/>
        <end position="118"/>
    </location>
</feature>
<proteinExistence type="predicted"/>
<feature type="domain" description="Integrase catalytic" evidence="19">
    <location>
        <begin position="2149"/>
        <end position="2316"/>
    </location>
</feature>
<evidence type="ECO:0000256" key="3">
    <source>
        <dbReference type="ARBA" id="ARBA00022695"/>
    </source>
</evidence>
<dbReference type="InterPro" id="IPR036875">
    <property type="entry name" value="Znf_CCHC_sf"/>
</dbReference>
<keyword evidence="1" id="KW-0645">Protease</keyword>
<gene>
    <name evidence="20" type="ORF">QYE76_022530</name>
</gene>
<dbReference type="InterPro" id="IPR005162">
    <property type="entry name" value="Retrotrans_gag_dom"/>
</dbReference>
<feature type="compositionally biased region" description="Basic residues" evidence="16">
    <location>
        <begin position="143"/>
        <end position="152"/>
    </location>
</feature>
<dbReference type="GO" id="GO:0006508">
    <property type="term" value="P:proteolysis"/>
    <property type="evidence" value="ECO:0007669"/>
    <property type="project" value="UniProtKB-KW"/>
</dbReference>
<dbReference type="FunFam" id="3.30.420.10:FF:000032">
    <property type="entry name" value="Retrovirus-related Pol polyprotein from transposon 297-like Protein"/>
    <property type="match status" value="1"/>
</dbReference>
<dbReference type="FunFam" id="3.30.70.270:FF:000020">
    <property type="entry name" value="Transposon Tf2-6 polyprotein-like Protein"/>
    <property type="match status" value="1"/>
</dbReference>
<dbReference type="Pfam" id="PF01693">
    <property type="entry name" value="Cauli_VI"/>
    <property type="match status" value="1"/>
</dbReference>
<feature type="region of interest" description="Disordered" evidence="16">
    <location>
        <begin position="710"/>
        <end position="763"/>
    </location>
</feature>
<feature type="region of interest" description="Disordered" evidence="16">
    <location>
        <begin position="1581"/>
        <end position="1602"/>
    </location>
</feature>
<keyword evidence="14" id="KW-0233">DNA recombination</keyword>
<dbReference type="InterPro" id="IPR001584">
    <property type="entry name" value="Integrase_cat-core"/>
</dbReference>
<keyword evidence="9" id="KW-0460">Magnesium</keyword>
<dbReference type="CDD" id="cd09274">
    <property type="entry name" value="RNase_HI_RT_Ty3"/>
    <property type="match status" value="1"/>
</dbReference>
<feature type="compositionally biased region" description="Polar residues" evidence="16">
    <location>
        <begin position="1461"/>
        <end position="1481"/>
    </location>
</feature>
<keyword evidence="4" id="KW-0540">Nuclease</keyword>
<sequence length="2517" mass="284974">MRPSPLPPSSRRRPLSSPHRAASPDLRRLLRPRRPPAGRSPPSSTHQQRPPIPDSSSTLPRAGRLLAQDPNEDVDGSSQRKLDEHYRLMVSDQLEELPGSDDESSEEEDAEMDNDGEDERGAADETTDSGVAGGSSDTTTEAKRKRKQRRPNRVGTTRDIITAVDAKTGIPTEPKHVAKGYGLQLGAILRDVVDVNETKLRTKKKQHLQAQLLARLHARYEFPVEYRNEDTKDNIVNRRALSKFSKNLSGYKTMLRGMLGDNETWEEIQRHFPRMTLEQYNKFLENEELEYTKRQSTWGKELADKNIGHHNLGCRGFEGKQPVWDKEDQAYINAGLEPPFAKYKDPLFRAYLRSRYHRELAGKRVTKPDVVVGVELVADAKVMALEKAVLAEQAAAESAGSSSQTSTGKVPWDTPFIRGLNTVKARPLLDKPHRVPGAGGGRKLADYGLDVPSSTRESRQAQKDREHEALLKKVADLETTMEQRVSAEVQQRVSAEVQQRVSAEVATRVDDALANRVNEIIPDLVLSMKNYFDAGGKGPMPVISLGASNSDNRPPTRHAQCTPNLVTPPAGNVGAREDSPDLGGPSTSPSVTCTPGLGPSTRAELDALTANATPCTLLLNVDNKLKAVASGSVILPTQRIFHCVRMDDSVSRVRVNRSLPGCQDLHPPYQPPETETPLTLGDLKNHILLWPKALIRLNTAASGSEASYGMVTPQDATDAPSQAKVPAPTTALTAGKGRASPPPAYDHFEPDSQPDSQHESQHDKALDIDQAPIDTFIAELDADAVSPYKPPAGHILKKKLFLSQETPEQEDTTAFTAPPRVGLTPRTLLGATTEGMKQNATPSCSKKKGRKRKKSGDVAKSKIVVNDKLPTPWRKLHHIGQPMLPAHVVDKLTPDMRNVHDTILMKEKLLLKERNPSYPIVIAKVPTGFGFVNTYPADLMFIRYEDIFRLLHMQQLDRNLVRLVSLSMAHDIAMENTAQIAIMDPFYMTPATTQNEQAFLAKYIKDFLVLNKDKKCFVIPYFRELKYCTLLLFHPYHSHVTYLDSGLDKEKDFTDVKSTLDKALSGFIAEIGVDKLRHEKKVKGCHVCNHITKFPCLKQSADDNGMEAWFAILQMRAVVRSQNDLLLPSGLQGNFVNMSDTTDENMTYYVVYHGRVPGVYEDWEDCRRQVHRFSGNSYKGYTTLEEAETRYANFRAGQRREMWRTPFIVMMLAATASLVYYMAPPNRNANQDALVQMLQLMMEDREAERAERQANITALQQLAQNNQGHGNHDHPGSKLKNFQNTNPPVFSKTEEPLDADDWLQTMENNLEVAGVEDDDKVLFATHYLAGPARAWWTSARALNAGQIMPWADFKLKFSKYHVPPGLIKKMRDEFRELKQGRLTVVEYRDRFLTLSRYAPDETDTTEKRKERFLNGLHDEMQTVLVNIPFADLEALVDSAIQMEGKLNQANENRKRRMMHQSGPSNTSKFRPSSSGGFTPRNNRPPAQMSRPGYQNRSGGNPRTGGPHHNSNNFVHHNNNFNRAPTRAPANPNTNTAPRTGSNAIPVAPKDKSTINCYECGVVGHYSKECPQRLAKMAANTTGPAQQQRRVANNKKFAPNNPNNRSGRLFHMSAEEAQEAPDVVLVLFVDKKDGAIRLCTDYRKLNDVTIKNKYPLPKIEDLFDQLTGATVFSKIDLRTGYHQLKIRASDIPKTAFTTRYGLYEYNVMSFGLTNAPAYFMNLMNKIFMNFLDKFVVVFIDDILIYSKTEEEHEQHLEMVLDTLREHQLYAKFSKCEFWLKEVGFLGHILSAGGIAVDPSKIKTVAEWKAPTTQTEVRAFLGLAGYYRRFVEGFSSIARPMTQLLKKDKKFEWTNKCEESFQQLKSRLTSAPILIMPDITKPFDVYCDASKIGLGCVLMQEGKVISYLSRQLKQHEQNYPTHDLELAAVVLALKVWRHYLMGNRCEIYSDHKSLKYIFTQKELNMRQRRWLELIKDYDMEIHYHPGKANVVADALSRLPCQLNSMIAEEQPSLHQEFEQFRMELVSKGFLASIELQPTLISQIKEAQKGNASIDGVKSQIAAGKAPGFTVDEEGVLWYNGRLCVPSDSELKQVILKEAHDTLYSIHPGGTKMYQDLKEQFWWHGMKREIGSYIAKCDICQRVKAEHQRPAGLLQPLQIPEWKWDSVGMDFITGLPKSSKGNDSIWVVVDRLTKVAHFIPVKTTYQGPRLAELYISRIVSLHGTPKSIVSDRGSQFTSRFWQKVHEGLGTRLNFSTTYHPQTDGQTERVNQILEDMLRACVLEYGSKWEDCLPYAEFSYNNSYQASLQMAPFEALYGRKCRTPLNWSEVGESQVFGPDILREAEEKVHKIREYLKTAQSRQKSYADKRRREMTFEIGDFVYLKVSPLKGMQRFQLKGKLAPRYVGPFKVLSRRGEVSYQLELPEEMSTVHNVFHISLLRKCLEVPEKTEVFKNIDHRTVDINSDLTYREVPIRILEEAFRTTRTRSIKFLKIQWSNHTEEEATWEREDFMKTEYPNLFST</sequence>
<dbReference type="Pfam" id="PF03732">
    <property type="entry name" value="Retrotrans_gag"/>
    <property type="match status" value="1"/>
</dbReference>
<feature type="region of interest" description="Disordered" evidence="16">
    <location>
        <begin position="1449"/>
        <end position="1546"/>
    </location>
</feature>
<dbReference type="InterPro" id="IPR041373">
    <property type="entry name" value="RT_RNaseH"/>
</dbReference>
<dbReference type="PANTHER" id="PTHR37984">
    <property type="entry name" value="PROTEIN CBG26694"/>
    <property type="match status" value="1"/>
</dbReference>
<dbReference type="InterPro" id="IPR000477">
    <property type="entry name" value="RT_dom"/>
</dbReference>
<feature type="compositionally biased region" description="Polar residues" evidence="16">
    <location>
        <begin position="835"/>
        <end position="844"/>
    </location>
</feature>
<reference evidence="20" key="1">
    <citation type="submission" date="2023-07" db="EMBL/GenBank/DDBJ databases">
        <title>A chromosome-level genome assembly of Lolium multiflorum.</title>
        <authorList>
            <person name="Chen Y."/>
            <person name="Copetti D."/>
            <person name="Kolliker R."/>
            <person name="Studer B."/>
        </authorList>
    </citation>
    <scope>NUCLEOTIDE SEQUENCE</scope>
    <source>
        <strain evidence="20">02402/16</strain>
        <tissue evidence="20">Leaf</tissue>
    </source>
</reference>
<dbReference type="GO" id="GO:0004519">
    <property type="term" value="F:endonuclease activity"/>
    <property type="evidence" value="ECO:0007669"/>
    <property type="project" value="UniProtKB-KW"/>
</dbReference>
<evidence type="ECO:0000256" key="8">
    <source>
        <dbReference type="ARBA" id="ARBA00022801"/>
    </source>
</evidence>
<feature type="compositionally biased region" description="Low complexity" evidence="16">
    <location>
        <begin position="15"/>
        <end position="24"/>
    </location>
</feature>
<feature type="compositionally biased region" description="Polar residues" evidence="16">
    <location>
        <begin position="1530"/>
        <end position="1542"/>
    </location>
</feature>
<comment type="caution">
    <text evidence="20">The sequence shown here is derived from an EMBL/GenBank/DDBJ whole genome shotgun (WGS) entry which is preliminary data.</text>
</comment>
<dbReference type="Pfam" id="PF17917">
    <property type="entry name" value="RT_RNaseH"/>
    <property type="match status" value="1"/>
</dbReference>
<dbReference type="Gene3D" id="3.40.970.10">
    <property type="entry name" value="Ribonuclease H1, N-terminal domain"/>
    <property type="match status" value="1"/>
</dbReference>
<dbReference type="PROSITE" id="PS50994">
    <property type="entry name" value="INTEGRASE"/>
    <property type="match status" value="1"/>
</dbReference>
<name>A0AAD8VU66_LOLMU</name>
<dbReference type="CDD" id="cd01647">
    <property type="entry name" value="RT_LTR"/>
    <property type="match status" value="1"/>
</dbReference>
<dbReference type="GO" id="GO:0003964">
    <property type="term" value="F:RNA-directed DNA polymerase activity"/>
    <property type="evidence" value="ECO:0007669"/>
    <property type="project" value="UniProtKB-KW"/>
</dbReference>
<dbReference type="Pfam" id="PF26133">
    <property type="entry name" value="DUF8039"/>
    <property type="match status" value="1"/>
</dbReference>
<evidence type="ECO:0000259" key="19">
    <source>
        <dbReference type="PROSITE" id="PS50994"/>
    </source>
</evidence>
<dbReference type="GO" id="GO:0003677">
    <property type="term" value="F:DNA binding"/>
    <property type="evidence" value="ECO:0007669"/>
    <property type="project" value="UniProtKB-KW"/>
</dbReference>
<dbReference type="InterPro" id="IPR043502">
    <property type="entry name" value="DNA/RNA_pol_sf"/>
</dbReference>
<evidence type="ECO:0000256" key="12">
    <source>
        <dbReference type="ARBA" id="ARBA00022932"/>
    </source>
</evidence>
<dbReference type="InterPro" id="IPR009027">
    <property type="entry name" value="Ribosomal_bL9/RNase_H1_N"/>
</dbReference>
<dbReference type="InterPro" id="IPR037056">
    <property type="entry name" value="RNase_H1_N_sf"/>
</dbReference>
<evidence type="ECO:0000313" key="20">
    <source>
        <dbReference type="EMBL" id="KAK1617013.1"/>
    </source>
</evidence>
<feature type="region of interest" description="Disordered" evidence="16">
    <location>
        <begin position="832"/>
        <end position="859"/>
    </location>
</feature>
<feature type="region of interest" description="Disordered" evidence="16">
    <location>
        <begin position="430"/>
        <end position="466"/>
    </location>
</feature>
<dbReference type="Proteomes" id="UP001231189">
    <property type="component" value="Unassembled WGS sequence"/>
</dbReference>
<keyword evidence="13" id="KW-0238">DNA-binding</keyword>
<dbReference type="Gene3D" id="1.10.340.70">
    <property type="match status" value="1"/>
</dbReference>